<dbReference type="InterPro" id="IPR043129">
    <property type="entry name" value="ATPase_NBD"/>
</dbReference>
<dbReference type="InterPro" id="IPR004000">
    <property type="entry name" value="Actin"/>
</dbReference>
<proteinExistence type="inferred from homology"/>
<evidence type="ECO:0000313" key="3">
    <source>
        <dbReference type="Proteomes" id="UP001470230"/>
    </source>
</evidence>
<reference evidence="2 3" key="1">
    <citation type="submission" date="2024-04" db="EMBL/GenBank/DDBJ databases">
        <title>Tritrichomonas musculus Genome.</title>
        <authorList>
            <person name="Alves-Ferreira E."/>
            <person name="Grigg M."/>
            <person name="Lorenzi H."/>
            <person name="Galac M."/>
        </authorList>
    </citation>
    <scope>NUCLEOTIDE SEQUENCE [LARGE SCALE GENOMIC DNA]</scope>
    <source>
        <strain evidence="2 3">EAF2021</strain>
    </source>
</reference>
<name>A0ABR2GTS6_9EUKA</name>
<gene>
    <name evidence="2" type="ORF">M9Y10_036782</name>
</gene>
<dbReference type="PRINTS" id="PR00190">
    <property type="entry name" value="ACTIN"/>
</dbReference>
<evidence type="ECO:0000256" key="1">
    <source>
        <dbReference type="RuleBase" id="RU000487"/>
    </source>
</evidence>
<dbReference type="Proteomes" id="UP001470230">
    <property type="component" value="Unassembled WGS sequence"/>
</dbReference>
<comment type="similarity">
    <text evidence="1">Belongs to the actin family.</text>
</comment>
<dbReference type="Gene3D" id="3.90.640.10">
    <property type="entry name" value="Actin, Chain A, domain 4"/>
    <property type="match status" value="1"/>
</dbReference>
<dbReference type="EMBL" id="JAPFFF010000060">
    <property type="protein sequence ID" value="KAK8837349.1"/>
    <property type="molecule type" value="Genomic_DNA"/>
</dbReference>
<dbReference type="SMART" id="SM00268">
    <property type="entry name" value="ACTIN"/>
    <property type="match status" value="1"/>
</dbReference>
<comment type="caution">
    <text evidence="2">The sequence shown here is derived from an EMBL/GenBank/DDBJ whole genome shotgun (WGS) entry which is preliminary data.</text>
</comment>
<dbReference type="SUPFAM" id="SSF53067">
    <property type="entry name" value="Actin-like ATPase domain"/>
    <property type="match status" value="2"/>
</dbReference>
<dbReference type="Pfam" id="PF00022">
    <property type="entry name" value="Actin"/>
    <property type="match status" value="1"/>
</dbReference>
<keyword evidence="3" id="KW-1185">Reference proteome</keyword>
<dbReference type="Gene3D" id="3.30.420.40">
    <property type="match status" value="2"/>
</dbReference>
<organism evidence="2 3">
    <name type="scientific">Tritrichomonas musculus</name>
    <dbReference type="NCBI Taxonomy" id="1915356"/>
    <lineage>
        <taxon>Eukaryota</taxon>
        <taxon>Metamonada</taxon>
        <taxon>Parabasalia</taxon>
        <taxon>Tritrichomonadida</taxon>
        <taxon>Tritrichomonadidae</taxon>
        <taxon>Tritrichomonas</taxon>
    </lineage>
</organism>
<sequence>MTEEIQTIIIDNGSLFCKVGFSNESKPQSEFLSIFGHTKYMPIVYDSSFKQDKYYGDEAWIRHQILVCRRLVSRGIIQNFDVMDEYLSYIFSKQLKVDPSKHPVLITETSLNPKESRERVAEILFEKFNVPSFCAGNDAVFSFYSSGKTTGIAFESGFGVSNSVPIIDGQPVRDSIMNIPIGGYDMSNYLNELKGKVSELNKIHFIQEINETREKFAYVALNYEDEIHKDCQHLNLTLDSNHYGEPKITINKERFICGEILFKPEIVGLDCEGIDKKIYQSILSCNPEFHDQLFSNIVLSGGTSMMKGLKERIEKEMICLSKNCKNVHVTSNQYNKYSAWTGASMFSTTPASKKSFISYDEYNEAGVQIVHQIHI</sequence>
<evidence type="ECO:0008006" key="4">
    <source>
        <dbReference type="Google" id="ProtNLM"/>
    </source>
</evidence>
<accession>A0ABR2GTS6</accession>
<evidence type="ECO:0000313" key="2">
    <source>
        <dbReference type="EMBL" id="KAK8837349.1"/>
    </source>
</evidence>
<dbReference type="PANTHER" id="PTHR11937">
    <property type="entry name" value="ACTIN"/>
    <property type="match status" value="1"/>
</dbReference>
<protein>
    <recommendedName>
        <fullName evidence="4">Actin</fullName>
    </recommendedName>
</protein>